<reference evidence="2" key="1">
    <citation type="submission" date="2021-01" db="EMBL/GenBank/DDBJ databases">
        <authorList>
            <consortium name="Genoscope - CEA"/>
            <person name="William W."/>
        </authorList>
    </citation>
    <scope>NUCLEOTIDE SEQUENCE</scope>
</reference>
<evidence type="ECO:0008006" key="4">
    <source>
        <dbReference type="Google" id="ProtNLM"/>
    </source>
</evidence>
<organism evidence="2 3">
    <name type="scientific">Paramecium sonneborni</name>
    <dbReference type="NCBI Taxonomy" id="65129"/>
    <lineage>
        <taxon>Eukaryota</taxon>
        <taxon>Sar</taxon>
        <taxon>Alveolata</taxon>
        <taxon>Ciliophora</taxon>
        <taxon>Intramacronucleata</taxon>
        <taxon>Oligohymenophorea</taxon>
        <taxon>Peniculida</taxon>
        <taxon>Parameciidae</taxon>
        <taxon>Paramecium</taxon>
    </lineage>
</organism>
<sequence length="270" mass="30868">MQSNDPKLGLLSNQQNSKYTNSQQEEGIFELQDFGDDLDQFAIDDARVQNKNVVLTNLNQEPIPMLKSSQSSNLRSGQSQQINQQNQLQQSTQSMQQVPQNQIQNSHQQFNQIQHHTLSAIQIVSDNSNQNSQVKIQDVNANNQMQTTCIFCLIPQMIPKNKNAFICYNCKQINKLVFAYFICGTCRITVMYQQGISNLINCTNCFTMNYVQQPNLPNTYQQSTFQNVQIQSSINQSQIINNQQQVSGSQQQQQQNQVSELEAEFKELTN</sequence>
<dbReference type="EMBL" id="CAJJDN010000003">
    <property type="protein sequence ID" value="CAD8048038.1"/>
    <property type="molecule type" value="Genomic_DNA"/>
</dbReference>
<evidence type="ECO:0000313" key="3">
    <source>
        <dbReference type="Proteomes" id="UP000692954"/>
    </source>
</evidence>
<feature type="compositionally biased region" description="Low complexity" evidence="1">
    <location>
        <begin position="68"/>
        <end position="101"/>
    </location>
</feature>
<dbReference type="AlphaFoldDB" id="A0A8S1JZ23"/>
<keyword evidence="3" id="KW-1185">Reference proteome</keyword>
<feature type="region of interest" description="Disordered" evidence="1">
    <location>
        <begin position="1"/>
        <end position="22"/>
    </location>
</feature>
<gene>
    <name evidence="2" type="ORF">PSON_ATCC_30995.1.T0030044</name>
</gene>
<accession>A0A8S1JZ23</accession>
<proteinExistence type="predicted"/>
<dbReference type="OrthoDB" id="310866at2759"/>
<dbReference type="Proteomes" id="UP000692954">
    <property type="component" value="Unassembled WGS sequence"/>
</dbReference>
<evidence type="ECO:0000256" key="1">
    <source>
        <dbReference type="SAM" id="MobiDB-lite"/>
    </source>
</evidence>
<name>A0A8S1JZ23_9CILI</name>
<feature type="region of interest" description="Disordered" evidence="1">
    <location>
        <begin position="67"/>
        <end position="101"/>
    </location>
</feature>
<dbReference type="NCBIfam" id="TIGR01053">
    <property type="entry name" value="LSD1"/>
    <property type="match status" value="1"/>
</dbReference>
<protein>
    <recommendedName>
        <fullName evidence="4">Zinc finger protein</fullName>
    </recommendedName>
</protein>
<evidence type="ECO:0000313" key="2">
    <source>
        <dbReference type="EMBL" id="CAD8048038.1"/>
    </source>
</evidence>
<comment type="caution">
    <text evidence="2">The sequence shown here is derived from an EMBL/GenBank/DDBJ whole genome shotgun (WGS) entry which is preliminary data.</text>
</comment>